<sequence length="335" mass="37786">MSHEEFLSQEEVDALLKGVNGDQESAEARGGGADGGSVRPYNLATQERIVRGRMPTLEIINERFARLMRASLFNFIRRSAEISIGQVRVQKYSEFIRNLPVPTNLNLVHIKPLRGTALFVFDPNLVFLIVDNLFGGDGRFHTRVEGRDFTPTEQRIILRLLNIVFENYGASWKPVFPVEFEYIRAEVQTQFANVATPNEVVVSTAFSIDLGTTGGQMHICMPYSMIEPVRDMLSSPLQGEALEIDRRWVRLLSQQVQTAFVDLKVELAEIGTNFHQILNMQVGDVLPLTMPEHVTAKVDGVPVMDCHYGTFNGQYALRVNKMISAQDHQKDNGYE</sequence>
<feature type="domain" description="Flagellar motor switch protein FliN-like C-terminal" evidence="13">
    <location>
        <begin position="254"/>
        <end position="323"/>
    </location>
</feature>
<dbReference type="InterPro" id="IPR036429">
    <property type="entry name" value="SpoA-like_sf"/>
</dbReference>
<dbReference type="InterPro" id="IPR001689">
    <property type="entry name" value="Flag_FliM"/>
</dbReference>
<evidence type="ECO:0000256" key="10">
    <source>
        <dbReference type="ARBA" id="ARBA00023143"/>
    </source>
</evidence>
<protein>
    <recommendedName>
        <fullName evidence="4 12">Flagellar motor switch protein FliM</fullName>
    </recommendedName>
</protein>
<dbReference type="PANTHER" id="PTHR30034:SF3">
    <property type="entry name" value="FLAGELLAR MOTOR SWITCH PROTEIN FLIM"/>
    <property type="match status" value="1"/>
</dbReference>
<dbReference type="PRINTS" id="PR00955">
    <property type="entry name" value="FLGMOTORFLIM"/>
</dbReference>
<dbReference type="InterPro" id="IPR028976">
    <property type="entry name" value="CheC-like_sf"/>
</dbReference>
<dbReference type="GO" id="GO:0005886">
    <property type="term" value="C:plasma membrane"/>
    <property type="evidence" value="ECO:0007669"/>
    <property type="project" value="UniProtKB-SubCell"/>
</dbReference>
<dbReference type="InterPro" id="IPR001543">
    <property type="entry name" value="FliN-like_C"/>
</dbReference>
<dbReference type="Gene3D" id="3.40.1550.10">
    <property type="entry name" value="CheC-like"/>
    <property type="match status" value="1"/>
</dbReference>
<keyword evidence="9" id="KW-0472">Membrane</keyword>
<dbReference type="NCBIfam" id="TIGR01397">
    <property type="entry name" value="fliM_switch"/>
    <property type="match status" value="1"/>
</dbReference>
<dbReference type="RefSeq" id="WP_121090960.1">
    <property type="nucleotide sequence ID" value="NZ_RBZU01000017.1"/>
</dbReference>
<dbReference type="OrthoDB" id="9806941at2"/>
<evidence type="ECO:0000259" key="13">
    <source>
        <dbReference type="Pfam" id="PF01052"/>
    </source>
</evidence>
<dbReference type="PANTHER" id="PTHR30034">
    <property type="entry name" value="FLAGELLAR MOTOR SWITCH PROTEIN FLIM"/>
    <property type="match status" value="1"/>
</dbReference>
<comment type="similarity">
    <text evidence="3">Belongs to the FliM family.</text>
</comment>
<keyword evidence="7" id="KW-0997">Cell inner membrane</keyword>
<keyword evidence="8" id="KW-0283">Flagellar rotation</keyword>
<dbReference type="EMBL" id="RBZU01000017">
    <property type="protein sequence ID" value="RKP45350.1"/>
    <property type="molecule type" value="Genomic_DNA"/>
</dbReference>
<keyword evidence="6" id="KW-0145">Chemotaxis</keyword>
<keyword evidence="14" id="KW-0969">Cilium</keyword>
<dbReference type="AlphaFoldDB" id="A0A494X4Q2"/>
<dbReference type="PIRSF" id="PIRSF002888">
    <property type="entry name" value="FliM"/>
    <property type="match status" value="1"/>
</dbReference>
<name>A0A494X4Q2_9BURK</name>
<comment type="caution">
    <text evidence="14">The sequence shown here is derived from an EMBL/GenBank/DDBJ whole genome shotgun (WGS) entry which is preliminary data.</text>
</comment>
<accession>A0A494X4Q2</accession>
<keyword evidence="14" id="KW-0282">Flagellum</keyword>
<dbReference type="GO" id="GO:0071978">
    <property type="term" value="P:bacterial-type flagellum-dependent swarming motility"/>
    <property type="evidence" value="ECO:0007669"/>
    <property type="project" value="TreeGrafter"/>
</dbReference>
<evidence type="ECO:0000313" key="15">
    <source>
        <dbReference type="Proteomes" id="UP000270342"/>
    </source>
</evidence>
<keyword evidence="14" id="KW-0966">Cell projection</keyword>
<evidence type="ECO:0000256" key="5">
    <source>
        <dbReference type="ARBA" id="ARBA00022475"/>
    </source>
</evidence>
<dbReference type="GO" id="GO:0009425">
    <property type="term" value="C:bacterial-type flagellum basal body"/>
    <property type="evidence" value="ECO:0007669"/>
    <property type="project" value="UniProtKB-SubCell"/>
</dbReference>
<keyword evidence="10" id="KW-0975">Bacterial flagellum</keyword>
<dbReference type="Gene3D" id="2.30.330.10">
    <property type="entry name" value="SpoA-like"/>
    <property type="match status" value="1"/>
</dbReference>
<dbReference type="GO" id="GO:0003774">
    <property type="term" value="F:cytoskeletal motor activity"/>
    <property type="evidence" value="ECO:0007669"/>
    <property type="project" value="InterPro"/>
</dbReference>
<evidence type="ECO:0000256" key="1">
    <source>
        <dbReference type="ARBA" id="ARBA00004117"/>
    </source>
</evidence>
<organism evidence="14 15">
    <name type="scientific">Pararobbsia silviterrae</name>
    <dbReference type="NCBI Taxonomy" id="1792498"/>
    <lineage>
        <taxon>Bacteria</taxon>
        <taxon>Pseudomonadati</taxon>
        <taxon>Pseudomonadota</taxon>
        <taxon>Betaproteobacteria</taxon>
        <taxon>Burkholderiales</taxon>
        <taxon>Burkholderiaceae</taxon>
        <taxon>Pararobbsia</taxon>
    </lineage>
</organism>
<dbReference type="GO" id="GO:0050918">
    <property type="term" value="P:positive chemotaxis"/>
    <property type="evidence" value="ECO:0007669"/>
    <property type="project" value="TreeGrafter"/>
</dbReference>
<evidence type="ECO:0000256" key="11">
    <source>
        <dbReference type="ARBA" id="ARBA00025044"/>
    </source>
</evidence>
<reference evidence="14 15" key="1">
    <citation type="submission" date="2018-10" db="EMBL/GenBank/DDBJ databases">
        <title>Robbsia sp. DHC34, isolated from soil.</title>
        <authorList>
            <person name="Gao Z.-H."/>
            <person name="Qiu L.-H."/>
        </authorList>
    </citation>
    <scope>NUCLEOTIDE SEQUENCE [LARGE SCALE GENOMIC DNA]</scope>
    <source>
        <strain evidence="14 15">DHC34</strain>
    </source>
</reference>
<evidence type="ECO:0000256" key="8">
    <source>
        <dbReference type="ARBA" id="ARBA00022779"/>
    </source>
</evidence>
<evidence type="ECO:0000256" key="3">
    <source>
        <dbReference type="ARBA" id="ARBA00011049"/>
    </source>
</evidence>
<dbReference type="SUPFAM" id="SSF101801">
    <property type="entry name" value="Surface presentation of antigens (SPOA)"/>
    <property type="match status" value="1"/>
</dbReference>
<evidence type="ECO:0000256" key="6">
    <source>
        <dbReference type="ARBA" id="ARBA00022500"/>
    </source>
</evidence>
<dbReference type="Pfam" id="PF02154">
    <property type="entry name" value="FliM"/>
    <property type="match status" value="1"/>
</dbReference>
<proteinExistence type="inferred from homology"/>
<evidence type="ECO:0000256" key="9">
    <source>
        <dbReference type="ARBA" id="ARBA00023136"/>
    </source>
</evidence>
<evidence type="ECO:0000256" key="4">
    <source>
        <dbReference type="ARBA" id="ARBA00021898"/>
    </source>
</evidence>
<dbReference type="Proteomes" id="UP000270342">
    <property type="component" value="Unassembled WGS sequence"/>
</dbReference>
<evidence type="ECO:0000256" key="12">
    <source>
        <dbReference type="NCBIfam" id="TIGR01397"/>
    </source>
</evidence>
<keyword evidence="5" id="KW-1003">Cell membrane</keyword>
<dbReference type="Pfam" id="PF01052">
    <property type="entry name" value="FliMN_C"/>
    <property type="match status" value="1"/>
</dbReference>
<dbReference type="CDD" id="cd17908">
    <property type="entry name" value="FliM"/>
    <property type="match status" value="1"/>
</dbReference>
<comment type="subcellular location">
    <subcellularLocation>
        <location evidence="1">Bacterial flagellum basal body</location>
    </subcellularLocation>
    <subcellularLocation>
        <location evidence="2">Cell inner membrane</location>
        <topology evidence="2">Peripheral membrane protein</topology>
    </subcellularLocation>
</comment>
<evidence type="ECO:0000313" key="14">
    <source>
        <dbReference type="EMBL" id="RKP45350.1"/>
    </source>
</evidence>
<gene>
    <name evidence="14" type="primary">fliM</name>
    <name evidence="14" type="ORF">D7S86_26270</name>
</gene>
<evidence type="ECO:0000256" key="2">
    <source>
        <dbReference type="ARBA" id="ARBA00004417"/>
    </source>
</evidence>
<dbReference type="SUPFAM" id="SSF103039">
    <property type="entry name" value="CheC-like"/>
    <property type="match status" value="1"/>
</dbReference>
<comment type="function">
    <text evidence="11">FliM is one of three proteins (FliG, FliN, FliM) that forms the rotor-mounted switch complex (C ring), located at the base of the basal body. This complex interacts with the CheY and CheZ chemotaxis proteins, in addition to contacting components of the motor that determine the direction of flagellar rotation.</text>
</comment>
<evidence type="ECO:0000256" key="7">
    <source>
        <dbReference type="ARBA" id="ARBA00022519"/>
    </source>
</evidence>
<keyword evidence="15" id="KW-1185">Reference proteome</keyword>